<name>A0A8J3JYJ2_9ACTN</name>
<keyword evidence="2" id="KW-1185">Reference proteome</keyword>
<organism evidence="1 2">
    <name type="scientific">Catellatospora chokoriensis</name>
    <dbReference type="NCBI Taxonomy" id="310353"/>
    <lineage>
        <taxon>Bacteria</taxon>
        <taxon>Bacillati</taxon>
        <taxon>Actinomycetota</taxon>
        <taxon>Actinomycetes</taxon>
        <taxon>Micromonosporales</taxon>
        <taxon>Micromonosporaceae</taxon>
        <taxon>Catellatospora</taxon>
    </lineage>
</organism>
<reference evidence="1 2" key="1">
    <citation type="submission" date="2021-01" db="EMBL/GenBank/DDBJ databases">
        <title>Whole genome shotgun sequence of Catellatospora chokoriensis NBRC 107358.</title>
        <authorList>
            <person name="Komaki H."/>
            <person name="Tamura T."/>
        </authorList>
    </citation>
    <scope>NUCLEOTIDE SEQUENCE [LARGE SCALE GENOMIC DNA]</scope>
    <source>
        <strain evidence="1 2">NBRC 107358</strain>
    </source>
</reference>
<evidence type="ECO:0000313" key="2">
    <source>
        <dbReference type="Proteomes" id="UP000619293"/>
    </source>
</evidence>
<dbReference type="AlphaFoldDB" id="A0A8J3JYJ2"/>
<proteinExistence type="predicted"/>
<comment type="caution">
    <text evidence="1">The sequence shown here is derived from an EMBL/GenBank/DDBJ whole genome shotgun (WGS) entry which is preliminary data.</text>
</comment>
<evidence type="ECO:0000313" key="1">
    <source>
        <dbReference type="EMBL" id="GIF89333.1"/>
    </source>
</evidence>
<dbReference type="RefSeq" id="WP_191839281.1">
    <property type="nucleotide sequence ID" value="NZ_BAAALB010000006.1"/>
</dbReference>
<protein>
    <submittedName>
        <fullName evidence="1">Uncharacterized protein</fullName>
    </submittedName>
</protein>
<accession>A0A8J3JYJ2</accession>
<dbReference type="EMBL" id="BONG01000015">
    <property type="protein sequence ID" value="GIF89333.1"/>
    <property type="molecule type" value="Genomic_DNA"/>
</dbReference>
<gene>
    <name evidence="1" type="ORF">Cch02nite_27770</name>
</gene>
<dbReference type="Proteomes" id="UP000619293">
    <property type="component" value="Unassembled WGS sequence"/>
</dbReference>
<sequence length="151" mass="16645">MPVTLDWTPRTEQQFDGLRSRQQQQVAQFLRHLEAEGCAALGYRLTGGAPLDRLCVKHVGDLRIVVAFRSGRRACVVLIGRHDEADPGLDVYAALYELAGVKSPTDPRTKPPCCDDGGLPPEIGTAVDELADRAVRIRRTRRGESRESPRG</sequence>